<accession>A0A645ER79</accession>
<comment type="caution">
    <text evidence="1">The sequence shown here is derived from an EMBL/GenBank/DDBJ whole genome shotgun (WGS) entry which is preliminary data.</text>
</comment>
<name>A0A645ER79_9ZZZZ</name>
<dbReference type="AlphaFoldDB" id="A0A645ER79"/>
<evidence type="ECO:0000313" key="1">
    <source>
        <dbReference type="EMBL" id="MPN04337.1"/>
    </source>
</evidence>
<proteinExistence type="predicted"/>
<sequence length="127" mass="14030">MNAVVLRDFCVFTVGGDACYPSGAVIPESVERALDVVFHELSGAEGGAPVAAFVINAVHVARLVAPENQFFRQTGHADEFVLFDLLGIEYGIPLVFDHGILLFEEILDFLHDGRTKRAWRIVVFTRL</sequence>
<gene>
    <name evidence="1" type="ORF">SDC9_151574</name>
</gene>
<organism evidence="1">
    <name type="scientific">bioreactor metagenome</name>
    <dbReference type="NCBI Taxonomy" id="1076179"/>
    <lineage>
        <taxon>unclassified sequences</taxon>
        <taxon>metagenomes</taxon>
        <taxon>ecological metagenomes</taxon>
    </lineage>
</organism>
<protein>
    <submittedName>
        <fullName evidence="1">Uncharacterized protein</fullName>
    </submittedName>
</protein>
<dbReference type="EMBL" id="VSSQ01050256">
    <property type="protein sequence ID" value="MPN04337.1"/>
    <property type="molecule type" value="Genomic_DNA"/>
</dbReference>
<reference evidence="1" key="1">
    <citation type="submission" date="2019-08" db="EMBL/GenBank/DDBJ databases">
        <authorList>
            <person name="Kucharzyk K."/>
            <person name="Murdoch R.W."/>
            <person name="Higgins S."/>
            <person name="Loffler F."/>
        </authorList>
    </citation>
    <scope>NUCLEOTIDE SEQUENCE</scope>
</reference>